<dbReference type="EC" id="2.7.7.7" evidence="16"/>
<dbReference type="SUPFAM" id="SSF100879">
    <property type="entry name" value="Lesion bypass DNA polymerase (Y-family), little finger domain"/>
    <property type="match status" value="1"/>
</dbReference>
<dbReference type="InterPro" id="IPR050116">
    <property type="entry name" value="DNA_polymerase-Y"/>
</dbReference>
<evidence type="ECO:0000256" key="10">
    <source>
        <dbReference type="ARBA" id="ARBA00022763"/>
    </source>
</evidence>
<protein>
    <recommendedName>
        <fullName evidence="16">DNA polymerase IV</fullName>
        <shortName evidence="16">Pol IV</shortName>
        <ecNumber evidence="16">2.7.7.7</ecNumber>
    </recommendedName>
</protein>
<dbReference type="Gene3D" id="3.30.70.270">
    <property type="match status" value="1"/>
</dbReference>
<dbReference type="GO" id="GO:0009432">
    <property type="term" value="P:SOS response"/>
    <property type="evidence" value="ECO:0007669"/>
    <property type="project" value="TreeGrafter"/>
</dbReference>
<keyword evidence="8 16" id="KW-0235">DNA replication</keyword>
<dbReference type="FunFam" id="3.40.1170.60:FF:000001">
    <property type="entry name" value="DNA polymerase IV"/>
    <property type="match status" value="1"/>
</dbReference>
<comment type="cofactor">
    <cofactor evidence="16">
        <name>Mg(2+)</name>
        <dbReference type="ChEBI" id="CHEBI:18420"/>
    </cofactor>
    <text evidence="16">Binds 2 magnesium ions per subunit.</text>
</comment>
<keyword evidence="11 16" id="KW-0460">Magnesium</keyword>
<evidence type="ECO:0000256" key="13">
    <source>
        <dbReference type="ARBA" id="ARBA00023125"/>
    </source>
</evidence>
<evidence type="ECO:0000313" key="17">
    <source>
        <dbReference type="EMBL" id="AST57128.1"/>
    </source>
</evidence>
<dbReference type="NCBIfam" id="NF010731">
    <property type="entry name" value="PRK14133.1"/>
    <property type="match status" value="1"/>
</dbReference>
<evidence type="ECO:0000256" key="15">
    <source>
        <dbReference type="ARBA" id="ARBA00049244"/>
    </source>
</evidence>
<evidence type="ECO:0000256" key="3">
    <source>
        <dbReference type="ARBA" id="ARBA00011245"/>
    </source>
</evidence>
<feature type="active site" evidence="16">
    <location>
        <position position="104"/>
    </location>
</feature>
<dbReference type="Proteomes" id="UP000214975">
    <property type="component" value="Chromosome"/>
</dbReference>
<dbReference type="Pfam" id="PF21999">
    <property type="entry name" value="IMS_HHH_1"/>
    <property type="match status" value="1"/>
</dbReference>
<keyword evidence="4 16" id="KW-0515">Mutator protein</keyword>
<keyword evidence="9 16" id="KW-0479">Metal-binding</keyword>
<gene>
    <name evidence="16" type="primary">dinB</name>
    <name evidence="17" type="ORF">Thert_01015</name>
</gene>
<organism evidence="17 18">
    <name type="scientific">Thermoanaerobacterium thermosaccharolyticum</name>
    <name type="common">Clostridium thermosaccharolyticum</name>
    <dbReference type="NCBI Taxonomy" id="1517"/>
    <lineage>
        <taxon>Bacteria</taxon>
        <taxon>Bacillati</taxon>
        <taxon>Bacillota</taxon>
        <taxon>Clostridia</taxon>
        <taxon>Thermoanaerobacterales</taxon>
        <taxon>Thermoanaerobacteraceae</taxon>
        <taxon>Thermoanaerobacterium</taxon>
    </lineage>
</organism>
<dbReference type="EMBL" id="CP016893">
    <property type="protein sequence ID" value="AST57128.1"/>
    <property type="molecule type" value="Genomic_DNA"/>
</dbReference>
<dbReference type="GO" id="GO:0005829">
    <property type="term" value="C:cytosol"/>
    <property type="evidence" value="ECO:0007669"/>
    <property type="project" value="TreeGrafter"/>
</dbReference>
<dbReference type="GO" id="GO:0003887">
    <property type="term" value="F:DNA-directed DNA polymerase activity"/>
    <property type="evidence" value="ECO:0007669"/>
    <property type="project" value="UniProtKB-UniRule"/>
</dbReference>
<dbReference type="PANTHER" id="PTHR11076">
    <property type="entry name" value="DNA REPAIR POLYMERASE UMUC / TRANSFERASE FAMILY MEMBER"/>
    <property type="match status" value="1"/>
</dbReference>
<dbReference type="AlphaFoldDB" id="A0A223HXD1"/>
<comment type="similarity">
    <text evidence="2 16">Belongs to the DNA polymerase type-Y family.</text>
</comment>
<proteinExistence type="inferred from homology"/>
<dbReference type="NCBIfam" id="NF002677">
    <property type="entry name" value="PRK02406.1"/>
    <property type="match status" value="1"/>
</dbReference>
<dbReference type="InterPro" id="IPR001126">
    <property type="entry name" value="UmuC"/>
</dbReference>
<dbReference type="InterPro" id="IPR043502">
    <property type="entry name" value="DNA/RNA_pol_sf"/>
</dbReference>
<reference evidence="17 18" key="1">
    <citation type="submission" date="2016-08" db="EMBL/GenBank/DDBJ databases">
        <title>A novel genetic cassette of butanologenic Thermoanaerobacterium thermosaccharolyticum that directly convert cellulose to butanol.</title>
        <authorList>
            <person name="Li T."/>
            <person name="He J."/>
        </authorList>
    </citation>
    <scope>NUCLEOTIDE SEQUENCE [LARGE SCALE GENOMIC DNA]</scope>
    <source>
        <strain evidence="17 18">TG57</strain>
    </source>
</reference>
<sequence>MMRKIIHVDMDAFFASVEQHDNPKLKGKPVIVGGLSGRGVVSTCSYEARKYGIHSAMPMYMAKTLCPHGVFLPVRFERYREVSKKVFDILYEITDIVEPLSIDEAYLDVTDIDKNPEDIAKEIKEKVHNETGLTVSAGVSYNKFLAKIASDWNKPDGLMVISEDMVPDILRPLSVSKVYGIGEKSSERLKKIGIEKVDDLLKLSEEELTNIFGKYGKEIYDRIRGIDLRPVETYRETKSIGKETTLKKDTDDIDLLSKYLKGFSRIISSELKEERLYCRTVTVKIKTSHFTVHTKSRTLNEYIDSPEDIYNVATAILKESNISQPVRLIGLSVSNLSTIKIKQLSLFDSEIRKNIKIDKIVNEVNKKLGGYFVKKGSDI</sequence>
<dbReference type="PANTHER" id="PTHR11076:SF33">
    <property type="entry name" value="DNA POLYMERASE KAPPA"/>
    <property type="match status" value="1"/>
</dbReference>
<accession>A0A223HXD1</accession>
<feature type="binding site" evidence="16">
    <location>
        <position position="9"/>
    </location>
    <ligand>
        <name>Mg(2+)</name>
        <dbReference type="ChEBI" id="CHEBI:18420"/>
    </ligand>
</feature>
<name>A0A223HXD1_THETR</name>
<dbReference type="PROSITE" id="PS50173">
    <property type="entry name" value="UMUC"/>
    <property type="match status" value="1"/>
</dbReference>
<dbReference type="Pfam" id="PF11799">
    <property type="entry name" value="IMS_C"/>
    <property type="match status" value="1"/>
</dbReference>
<evidence type="ECO:0000256" key="8">
    <source>
        <dbReference type="ARBA" id="ARBA00022705"/>
    </source>
</evidence>
<evidence type="ECO:0000256" key="6">
    <source>
        <dbReference type="ARBA" id="ARBA00022679"/>
    </source>
</evidence>
<dbReference type="Pfam" id="PF00817">
    <property type="entry name" value="IMS"/>
    <property type="match status" value="1"/>
</dbReference>
<dbReference type="GO" id="GO:0006281">
    <property type="term" value="P:DNA repair"/>
    <property type="evidence" value="ECO:0007669"/>
    <property type="project" value="UniProtKB-UniRule"/>
</dbReference>
<keyword evidence="6 16" id="KW-0808">Transferase</keyword>
<dbReference type="SUPFAM" id="SSF56672">
    <property type="entry name" value="DNA/RNA polymerases"/>
    <property type="match status" value="1"/>
</dbReference>
<dbReference type="GO" id="GO:0003684">
    <property type="term" value="F:damaged DNA binding"/>
    <property type="evidence" value="ECO:0007669"/>
    <property type="project" value="InterPro"/>
</dbReference>
<dbReference type="InterPro" id="IPR017961">
    <property type="entry name" value="DNA_pol_Y-fam_little_finger"/>
</dbReference>
<comment type="subunit">
    <text evidence="3 16">Monomer.</text>
</comment>
<evidence type="ECO:0000256" key="9">
    <source>
        <dbReference type="ARBA" id="ARBA00022723"/>
    </source>
</evidence>
<dbReference type="CDD" id="cd03586">
    <property type="entry name" value="PolY_Pol_IV_kappa"/>
    <property type="match status" value="1"/>
</dbReference>
<feature type="site" description="Substrate discrimination" evidence="16">
    <location>
        <position position="14"/>
    </location>
</feature>
<comment type="function">
    <text evidence="16">Poorly processive, error-prone DNA polymerase involved in untargeted mutagenesis. Copies undamaged DNA at stalled replication forks, which arise in vivo from mismatched or misaligned primer ends. These misaligned primers can be extended by PolIV. Exhibits no 3'-5' exonuclease (proofreading) activity. May be involved in translesional synthesis, in conjunction with the beta clamp from PolIII.</text>
</comment>
<keyword evidence="5 16" id="KW-0963">Cytoplasm</keyword>
<evidence type="ECO:0000256" key="16">
    <source>
        <dbReference type="HAMAP-Rule" id="MF_01113"/>
    </source>
</evidence>
<keyword evidence="12 16" id="KW-0239">DNA-directed DNA polymerase</keyword>
<dbReference type="FunFam" id="3.30.1490.100:FF:000004">
    <property type="entry name" value="DNA polymerase IV"/>
    <property type="match status" value="1"/>
</dbReference>
<dbReference type="InterPro" id="IPR022880">
    <property type="entry name" value="DNApol_IV"/>
</dbReference>
<evidence type="ECO:0000256" key="5">
    <source>
        <dbReference type="ARBA" id="ARBA00022490"/>
    </source>
</evidence>
<dbReference type="Gene3D" id="3.30.1490.100">
    <property type="entry name" value="DNA polymerase, Y-family, little finger domain"/>
    <property type="match status" value="1"/>
</dbReference>
<dbReference type="GO" id="GO:0042276">
    <property type="term" value="P:error-prone translesion synthesis"/>
    <property type="evidence" value="ECO:0007669"/>
    <property type="project" value="TreeGrafter"/>
</dbReference>
<keyword evidence="13 16" id="KW-0238">DNA-binding</keyword>
<evidence type="ECO:0000313" key="18">
    <source>
        <dbReference type="Proteomes" id="UP000214975"/>
    </source>
</evidence>
<evidence type="ECO:0000256" key="7">
    <source>
        <dbReference type="ARBA" id="ARBA00022695"/>
    </source>
</evidence>
<evidence type="ECO:0000256" key="12">
    <source>
        <dbReference type="ARBA" id="ARBA00022932"/>
    </source>
</evidence>
<comment type="catalytic activity">
    <reaction evidence="15 16">
        <text>DNA(n) + a 2'-deoxyribonucleoside 5'-triphosphate = DNA(n+1) + diphosphate</text>
        <dbReference type="Rhea" id="RHEA:22508"/>
        <dbReference type="Rhea" id="RHEA-COMP:17339"/>
        <dbReference type="Rhea" id="RHEA-COMP:17340"/>
        <dbReference type="ChEBI" id="CHEBI:33019"/>
        <dbReference type="ChEBI" id="CHEBI:61560"/>
        <dbReference type="ChEBI" id="CHEBI:173112"/>
        <dbReference type="EC" id="2.7.7.7"/>
    </reaction>
</comment>
<evidence type="ECO:0000256" key="4">
    <source>
        <dbReference type="ARBA" id="ARBA00022457"/>
    </source>
</evidence>
<dbReference type="RefSeq" id="WP_094397063.1">
    <property type="nucleotide sequence ID" value="NZ_CP016893.1"/>
</dbReference>
<evidence type="ECO:0000256" key="2">
    <source>
        <dbReference type="ARBA" id="ARBA00010945"/>
    </source>
</evidence>
<evidence type="ECO:0000256" key="1">
    <source>
        <dbReference type="ARBA" id="ARBA00004496"/>
    </source>
</evidence>
<keyword evidence="14 16" id="KW-0234">DNA repair</keyword>
<dbReference type="InterPro" id="IPR043128">
    <property type="entry name" value="Rev_trsase/Diguanyl_cyclase"/>
</dbReference>
<evidence type="ECO:0000256" key="11">
    <source>
        <dbReference type="ARBA" id="ARBA00022842"/>
    </source>
</evidence>
<dbReference type="Gene3D" id="3.40.1170.60">
    <property type="match status" value="1"/>
</dbReference>
<dbReference type="InterPro" id="IPR036775">
    <property type="entry name" value="DNA_pol_Y-fam_lit_finger_sf"/>
</dbReference>
<dbReference type="GO" id="GO:0006261">
    <property type="term" value="P:DNA-templated DNA replication"/>
    <property type="evidence" value="ECO:0007669"/>
    <property type="project" value="UniProtKB-UniRule"/>
</dbReference>
<evidence type="ECO:0000256" key="14">
    <source>
        <dbReference type="ARBA" id="ARBA00023204"/>
    </source>
</evidence>
<dbReference type="Gene3D" id="1.10.150.20">
    <property type="entry name" value="5' to 3' exonuclease, C-terminal subdomain"/>
    <property type="match status" value="1"/>
</dbReference>
<keyword evidence="10 16" id="KW-0227">DNA damage</keyword>
<comment type="subcellular location">
    <subcellularLocation>
        <location evidence="1 16">Cytoplasm</location>
    </subcellularLocation>
</comment>
<keyword evidence="7 16" id="KW-0548">Nucleotidyltransferase</keyword>
<feature type="binding site" evidence="16">
    <location>
        <position position="103"/>
    </location>
    <ligand>
        <name>Mg(2+)</name>
        <dbReference type="ChEBI" id="CHEBI:18420"/>
    </ligand>
</feature>
<dbReference type="HAMAP" id="MF_01113">
    <property type="entry name" value="DNApol_IV"/>
    <property type="match status" value="1"/>
</dbReference>
<dbReference type="GO" id="GO:0000287">
    <property type="term" value="F:magnesium ion binding"/>
    <property type="evidence" value="ECO:0007669"/>
    <property type="project" value="UniProtKB-UniRule"/>
</dbReference>
<dbReference type="InterPro" id="IPR053848">
    <property type="entry name" value="IMS_HHH_1"/>
</dbReference>